<dbReference type="Gene3D" id="3.80.10.10">
    <property type="entry name" value="Ribonuclease Inhibitor"/>
    <property type="match status" value="2"/>
</dbReference>
<dbReference type="Pfam" id="PF12937">
    <property type="entry name" value="F-box-like"/>
    <property type="match status" value="1"/>
</dbReference>
<dbReference type="SMART" id="SM00256">
    <property type="entry name" value="FBOX"/>
    <property type="match status" value="1"/>
</dbReference>
<dbReference type="SUPFAM" id="SSF52047">
    <property type="entry name" value="RNI-like"/>
    <property type="match status" value="2"/>
</dbReference>
<protein>
    <recommendedName>
        <fullName evidence="1">F-box domain-containing protein</fullName>
    </recommendedName>
</protein>
<gene>
    <name evidence="2" type="ORF">PHYBLDRAFT_65909</name>
</gene>
<sequence>MAELPYEILSQIAVNLSTTDKCSCALTCKAWRYPFQEALWRNIQIDTCQRAKELIEMIKTSQNVSTLHCLWVHSLRTPNFSYPLEVPEIHFFGLFKHLPNLKRLDLGSNDYRNVYTEITRSDAVWKSLESLKIHLRATKDKQSAKDLFEFINTCSMLQKLEIHRVEQGFHTEFSVVDFDKMHQNLQKLSSIDAEIYLNIDFSSILDTIPNTTPAFAVTTLDIYSIAYECHSIYYNRDWNKWNPLWLYYFGYKYPNLRSLKLNATQVRTDNMNSGQKLAMISLFQSNPNAFRHLETFNFTIDEYFVFGDFVLWELFYALKVPLKHLELDGTHCDEVDRSYPIDIDRILRSFSETLESLSLTGFIYSDNDENSILELSSYYPVLTNICINSDGSSLNLGNLLDRCVALKQLKFGAGYLSIDPETTTEESAQQKQEQHYQHGLQILILHECAVTTELLNYFSFRCRSLEYMTLDNVFIEGSICEKTGCMLLDMTHTSLKTLNIGLLQYGTSDEVTGPNHTIDLTLVSQLSDEKNETEKKEMDSKWPIIGINHIGWFHTYSIWNYCGRAYIYTMKLTEKGSNTPLEYYQNLRSNRISQTVKDASLCNENISKMERYCRLDYGYAELRFKKIKTALVKYEKEYFDCGNNVDLLINDLLDNCPAPKRVGFSGRTLRIKPSPTTEDLKLQQHGLQILSLYRCTTFAKVLNYISLRCERLRDMTLDNLCVLGFRCKNPGDLLIGMPYTFLNTLGIGIVEYSTSSKQTGRDYAVSLILLPQLNDPRLSDEKNERKKTEIDLRSPLLAIHHIYWLYTYEYEPVVWRAGQETIVLSEEKVDVILKYDQSFQSNTASLTFKDDSSYSGYERENNWTHGLYNGYGELRFGNIKAVPVIFLPEDIE</sequence>
<dbReference type="CDD" id="cd09917">
    <property type="entry name" value="F-box_SF"/>
    <property type="match status" value="1"/>
</dbReference>
<dbReference type="GeneID" id="29002458"/>
<dbReference type="GO" id="GO:0019005">
    <property type="term" value="C:SCF ubiquitin ligase complex"/>
    <property type="evidence" value="ECO:0007669"/>
    <property type="project" value="TreeGrafter"/>
</dbReference>
<accession>A0A167MMQ6</accession>
<dbReference type="InterPro" id="IPR036047">
    <property type="entry name" value="F-box-like_dom_sf"/>
</dbReference>
<evidence type="ECO:0000313" key="3">
    <source>
        <dbReference type="Proteomes" id="UP000077315"/>
    </source>
</evidence>
<dbReference type="VEuPathDB" id="FungiDB:PHYBLDRAFT_65909"/>
<evidence type="ECO:0000259" key="1">
    <source>
        <dbReference type="PROSITE" id="PS50181"/>
    </source>
</evidence>
<dbReference type="GO" id="GO:0031146">
    <property type="term" value="P:SCF-dependent proteasomal ubiquitin-dependent protein catabolic process"/>
    <property type="evidence" value="ECO:0007669"/>
    <property type="project" value="TreeGrafter"/>
</dbReference>
<dbReference type="PROSITE" id="PS50181">
    <property type="entry name" value="FBOX"/>
    <property type="match status" value="1"/>
</dbReference>
<name>A0A167MMQ6_PHYB8</name>
<dbReference type="PANTHER" id="PTHR13318">
    <property type="entry name" value="PARTNER OF PAIRED, ISOFORM B-RELATED"/>
    <property type="match status" value="1"/>
</dbReference>
<reference evidence="3" key="1">
    <citation type="submission" date="2015-06" db="EMBL/GenBank/DDBJ databases">
        <title>Expansion of signal transduction pathways in fungi by whole-genome duplication.</title>
        <authorList>
            <consortium name="DOE Joint Genome Institute"/>
            <person name="Corrochano L.M."/>
            <person name="Kuo A."/>
            <person name="Marcet-Houben M."/>
            <person name="Polaino S."/>
            <person name="Salamov A."/>
            <person name="Villalobos J.M."/>
            <person name="Alvarez M.I."/>
            <person name="Avalos J."/>
            <person name="Benito E.P."/>
            <person name="Benoit I."/>
            <person name="Burger G."/>
            <person name="Camino L.P."/>
            <person name="Canovas D."/>
            <person name="Cerda-Olmedo E."/>
            <person name="Cheng J.-F."/>
            <person name="Dominguez A."/>
            <person name="Elias M."/>
            <person name="Eslava A.P."/>
            <person name="Glaser F."/>
            <person name="Grimwood J."/>
            <person name="Gutierrez G."/>
            <person name="Heitman J."/>
            <person name="Henrissat B."/>
            <person name="Iturriaga E.A."/>
            <person name="Lang B.F."/>
            <person name="Lavin J.L."/>
            <person name="Lee S."/>
            <person name="Li W."/>
            <person name="Lindquist E."/>
            <person name="Lopez-Garcia S."/>
            <person name="Luque E.M."/>
            <person name="Marcos A.T."/>
            <person name="Martin J."/>
            <person name="McCluskey K."/>
            <person name="Medina H.R."/>
            <person name="Miralles-Duran A."/>
            <person name="Miyazaki A."/>
            <person name="Munoz-Torres E."/>
            <person name="Oguiza J.A."/>
            <person name="Ohm R."/>
            <person name="Olmedo M."/>
            <person name="Orejas M."/>
            <person name="Ortiz-Castellanos L."/>
            <person name="Pisabarro A.G."/>
            <person name="Rodriguez-Romero J."/>
            <person name="Ruiz-Herrera J."/>
            <person name="Ruiz-Vazquez R."/>
            <person name="Sanz C."/>
            <person name="Schackwitz W."/>
            <person name="Schmutz J."/>
            <person name="Shahriari M."/>
            <person name="Shelest E."/>
            <person name="Silva-Franco F."/>
            <person name="Soanes D."/>
            <person name="Syed K."/>
            <person name="Tagua V.G."/>
            <person name="Talbot N.J."/>
            <person name="Thon M."/>
            <person name="De vries R.P."/>
            <person name="Wiebenga A."/>
            <person name="Yadav J.S."/>
            <person name="Braun E.L."/>
            <person name="Baker S."/>
            <person name="Garre V."/>
            <person name="Horwitz B."/>
            <person name="Torres-Martinez S."/>
            <person name="Idnurm A."/>
            <person name="Herrera-Estrella A."/>
            <person name="Gabaldon T."/>
            <person name="Grigoriev I.V."/>
        </authorList>
    </citation>
    <scope>NUCLEOTIDE SEQUENCE [LARGE SCALE GENOMIC DNA]</scope>
    <source>
        <strain evidence="3">NRRL 1555(-)</strain>
    </source>
</reference>
<dbReference type="InterPro" id="IPR032675">
    <property type="entry name" value="LRR_dom_sf"/>
</dbReference>
<dbReference type="RefSeq" id="XP_018291344.1">
    <property type="nucleotide sequence ID" value="XM_018441552.1"/>
</dbReference>
<dbReference type="InterPro" id="IPR001810">
    <property type="entry name" value="F-box_dom"/>
</dbReference>
<keyword evidence="3" id="KW-1185">Reference proteome</keyword>
<dbReference type="OrthoDB" id="2253782at2759"/>
<dbReference type="Proteomes" id="UP000077315">
    <property type="component" value="Unassembled WGS sequence"/>
</dbReference>
<evidence type="ECO:0000313" key="2">
    <source>
        <dbReference type="EMBL" id="OAD73304.1"/>
    </source>
</evidence>
<dbReference type="InParanoid" id="A0A167MMQ6"/>
<dbReference type="AlphaFoldDB" id="A0A167MMQ6"/>
<dbReference type="EMBL" id="KV440981">
    <property type="protein sequence ID" value="OAD73304.1"/>
    <property type="molecule type" value="Genomic_DNA"/>
</dbReference>
<proteinExistence type="predicted"/>
<organism evidence="2 3">
    <name type="scientific">Phycomyces blakesleeanus (strain ATCC 8743b / DSM 1359 / FGSC 10004 / NBRC 33097 / NRRL 1555)</name>
    <dbReference type="NCBI Taxonomy" id="763407"/>
    <lineage>
        <taxon>Eukaryota</taxon>
        <taxon>Fungi</taxon>
        <taxon>Fungi incertae sedis</taxon>
        <taxon>Mucoromycota</taxon>
        <taxon>Mucoromycotina</taxon>
        <taxon>Mucoromycetes</taxon>
        <taxon>Mucorales</taxon>
        <taxon>Phycomycetaceae</taxon>
        <taxon>Phycomyces</taxon>
    </lineage>
</organism>
<dbReference type="SUPFAM" id="SSF81383">
    <property type="entry name" value="F-box domain"/>
    <property type="match status" value="1"/>
</dbReference>
<feature type="domain" description="F-box" evidence="1">
    <location>
        <begin position="1"/>
        <end position="43"/>
    </location>
</feature>